<dbReference type="InterPro" id="IPR011009">
    <property type="entry name" value="Kinase-like_dom_sf"/>
</dbReference>
<dbReference type="OrthoDB" id="1911848at2759"/>
<comment type="caution">
    <text evidence="1">The sequence shown here is derived from an EMBL/GenBank/DDBJ whole genome shotgun (WGS) entry which is preliminary data.</text>
</comment>
<accession>A0A2G5SF96</accession>
<proteinExistence type="predicted"/>
<name>A0A2G5SF96_9PELO</name>
<dbReference type="STRING" id="1611254.A0A2G5SF96"/>
<reference evidence="2" key="1">
    <citation type="submission" date="2017-10" db="EMBL/GenBank/DDBJ databases">
        <title>Rapid genome shrinkage in a self-fertile nematode reveals novel sperm competition proteins.</title>
        <authorList>
            <person name="Yin D."/>
            <person name="Schwarz E.M."/>
            <person name="Thomas C.G."/>
            <person name="Felde R.L."/>
            <person name="Korf I.F."/>
            <person name="Cutter A.D."/>
            <person name="Schartner C.M."/>
            <person name="Ralston E.J."/>
            <person name="Meyer B.J."/>
            <person name="Haag E.S."/>
        </authorList>
    </citation>
    <scope>NUCLEOTIDE SEQUENCE [LARGE SCALE GENOMIC DNA]</scope>
    <source>
        <strain evidence="2">JU1422</strain>
    </source>
</reference>
<dbReference type="EMBL" id="PDUG01000011">
    <property type="protein sequence ID" value="PIC13734.1"/>
    <property type="molecule type" value="Genomic_DNA"/>
</dbReference>
<keyword evidence="2" id="KW-1185">Reference proteome</keyword>
<evidence type="ECO:0008006" key="3">
    <source>
        <dbReference type="Google" id="ProtNLM"/>
    </source>
</evidence>
<protein>
    <recommendedName>
        <fullName evidence="3">Protein kinase domain-containing protein</fullName>
    </recommendedName>
</protein>
<organism evidence="1 2">
    <name type="scientific">Caenorhabditis nigoni</name>
    <dbReference type="NCBI Taxonomy" id="1611254"/>
    <lineage>
        <taxon>Eukaryota</taxon>
        <taxon>Metazoa</taxon>
        <taxon>Ecdysozoa</taxon>
        <taxon>Nematoda</taxon>
        <taxon>Chromadorea</taxon>
        <taxon>Rhabditida</taxon>
        <taxon>Rhabditina</taxon>
        <taxon>Rhabditomorpha</taxon>
        <taxon>Rhabditoidea</taxon>
        <taxon>Rhabditidae</taxon>
        <taxon>Peloderinae</taxon>
        <taxon>Caenorhabditis</taxon>
    </lineage>
</organism>
<gene>
    <name evidence="1" type="ORF">B9Z55_027593</name>
</gene>
<evidence type="ECO:0000313" key="2">
    <source>
        <dbReference type="Proteomes" id="UP000230233"/>
    </source>
</evidence>
<dbReference type="SUPFAM" id="SSF56112">
    <property type="entry name" value="Protein kinase-like (PK-like)"/>
    <property type="match status" value="1"/>
</dbReference>
<dbReference type="Proteomes" id="UP000230233">
    <property type="component" value="Unassembled WGS sequence"/>
</dbReference>
<sequence>MNGTVVDNRFKVTQFAGDWNGEKCFYADDLNDDQPVMLKAFSPSDCRIQEHVELLTECAGMKGIPELVARFQLLDHEIIAHQHKGVRFGRILNEGFFKISMENTLRVGTRLLRILHGMHMKGFVHRDVRPFTVMCNIDENGELQIGISYFAHAGHIDTPPTSNPILQSPYQSLSVTNGGGFGRVDDYISVVIIMMDCQMVRPFDYNTNNHLTHIQKKEVFHENPYDSLTEDTMWLGDMYLMLEEMRTSNSFRHLEIVCAMSRALPGFDANTPITYHYDQHNGHLLID</sequence>
<dbReference type="AlphaFoldDB" id="A0A2G5SF96"/>
<evidence type="ECO:0000313" key="1">
    <source>
        <dbReference type="EMBL" id="PIC13734.1"/>
    </source>
</evidence>
<dbReference type="Gene3D" id="1.10.510.10">
    <property type="entry name" value="Transferase(Phosphotransferase) domain 1"/>
    <property type="match status" value="1"/>
</dbReference>